<organism evidence="2 3">
    <name type="scientific">Nonomuraea antimicrobica</name>
    <dbReference type="NCBI Taxonomy" id="561173"/>
    <lineage>
        <taxon>Bacteria</taxon>
        <taxon>Bacillati</taxon>
        <taxon>Actinomycetota</taxon>
        <taxon>Actinomycetes</taxon>
        <taxon>Streptosporangiales</taxon>
        <taxon>Streptosporangiaceae</taxon>
        <taxon>Nonomuraea</taxon>
    </lineage>
</organism>
<name>A0ABP7BW63_9ACTN</name>
<protein>
    <submittedName>
        <fullName evidence="2">Uncharacterized protein</fullName>
    </submittedName>
</protein>
<accession>A0ABP7BW63</accession>
<dbReference type="EMBL" id="BAAAZP010000071">
    <property type="protein sequence ID" value="GAA3668552.1"/>
    <property type="molecule type" value="Genomic_DNA"/>
</dbReference>
<keyword evidence="3" id="KW-1185">Reference proteome</keyword>
<comment type="caution">
    <text evidence="2">The sequence shown here is derived from an EMBL/GenBank/DDBJ whole genome shotgun (WGS) entry which is preliminary data.</text>
</comment>
<sequence length="267" mass="29526">MPRDVDLLLTAMTVVGAMVFVWIQSRMWWWGETPTNANWLTSVCVGAAMLLPALLLAVLRLGWKDESHRRVIGVLWDVATFWPRHTHPLAPPSYAERAVPELQRRLWWLHDNGGVPLVTAHSQGTILAVAALAQPRSRPVGDRVALVTFGSPLRTLYAWGFPAYFDDALFRRLAYGPGTKVARWRNFWCDTDYIGGPVGVPGEAGGEVDVRLPDPPTSRFLYGQPLPAIGAHTGYGQDEEMRRRITRLAAELAGDVPQGRPSSGRAG</sequence>
<keyword evidence="1" id="KW-0812">Transmembrane</keyword>
<keyword evidence="1" id="KW-1133">Transmembrane helix</keyword>
<evidence type="ECO:0000313" key="3">
    <source>
        <dbReference type="Proteomes" id="UP001500902"/>
    </source>
</evidence>
<proteinExistence type="predicted"/>
<gene>
    <name evidence="2" type="ORF">GCM10022224_035950</name>
</gene>
<feature type="transmembrane region" description="Helical" evidence="1">
    <location>
        <begin position="7"/>
        <end position="25"/>
    </location>
</feature>
<dbReference type="InterPro" id="IPR029058">
    <property type="entry name" value="AB_hydrolase_fold"/>
</dbReference>
<dbReference type="Proteomes" id="UP001500902">
    <property type="component" value="Unassembled WGS sequence"/>
</dbReference>
<dbReference type="SUPFAM" id="SSF53474">
    <property type="entry name" value="alpha/beta-Hydrolases"/>
    <property type="match status" value="1"/>
</dbReference>
<feature type="transmembrane region" description="Helical" evidence="1">
    <location>
        <begin position="37"/>
        <end position="59"/>
    </location>
</feature>
<reference evidence="3" key="1">
    <citation type="journal article" date="2019" name="Int. J. Syst. Evol. Microbiol.">
        <title>The Global Catalogue of Microorganisms (GCM) 10K type strain sequencing project: providing services to taxonomists for standard genome sequencing and annotation.</title>
        <authorList>
            <consortium name="The Broad Institute Genomics Platform"/>
            <consortium name="The Broad Institute Genome Sequencing Center for Infectious Disease"/>
            <person name="Wu L."/>
            <person name="Ma J."/>
        </authorList>
    </citation>
    <scope>NUCLEOTIDE SEQUENCE [LARGE SCALE GENOMIC DNA]</scope>
    <source>
        <strain evidence="3">JCM 16904</strain>
    </source>
</reference>
<evidence type="ECO:0000313" key="2">
    <source>
        <dbReference type="EMBL" id="GAA3668552.1"/>
    </source>
</evidence>
<evidence type="ECO:0000256" key="1">
    <source>
        <dbReference type="SAM" id="Phobius"/>
    </source>
</evidence>
<keyword evidence="1" id="KW-0472">Membrane</keyword>